<dbReference type="RefSeq" id="XP_014669982.1">
    <property type="nucleotide sequence ID" value="XM_014814496.1"/>
</dbReference>
<dbReference type="PANTHER" id="PTHR19237">
    <property type="entry name" value="NUCLEOBINDIN"/>
    <property type="match status" value="1"/>
</dbReference>
<keyword evidence="15" id="KW-0472">Membrane</keyword>
<evidence type="ECO:0000256" key="14">
    <source>
        <dbReference type="ARBA" id="ARBA00023125"/>
    </source>
</evidence>
<protein>
    <submittedName>
        <fullName evidence="21">Nucleobindin-2-like</fullName>
    </submittedName>
</protein>
<evidence type="ECO:0000313" key="21">
    <source>
        <dbReference type="RefSeq" id="XP_014669982.1"/>
    </source>
</evidence>
<dbReference type="InterPro" id="IPR057576">
    <property type="entry name" value="NUCB1_N"/>
</dbReference>
<dbReference type="Pfam" id="PF25434">
    <property type="entry name" value="NUCB1_N"/>
    <property type="match status" value="1"/>
</dbReference>
<dbReference type="InterPro" id="IPR002048">
    <property type="entry name" value="EF_hand_dom"/>
</dbReference>
<accession>A0ABM1ECR1</accession>
<dbReference type="InterPro" id="IPR011992">
    <property type="entry name" value="EF-hand-dom_pair"/>
</dbReference>
<keyword evidence="20" id="KW-1185">Reference proteome</keyword>
<feature type="coiled-coil region" evidence="16">
    <location>
        <begin position="179"/>
        <end position="206"/>
    </location>
</feature>
<keyword evidence="9" id="KW-0344">Guanine-nucleotide releasing factor</keyword>
<keyword evidence="8" id="KW-0597">Phosphoprotein</keyword>
<evidence type="ECO:0000259" key="19">
    <source>
        <dbReference type="PROSITE" id="PS50222"/>
    </source>
</evidence>
<evidence type="ECO:0000256" key="8">
    <source>
        <dbReference type="ARBA" id="ARBA00022553"/>
    </source>
</evidence>
<feature type="compositionally biased region" description="Low complexity" evidence="17">
    <location>
        <begin position="379"/>
        <end position="408"/>
    </location>
</feature>
<dbReference type="PROSITE" id="PS00018">
    <property type="entry name" value="EF_HAND_1"/>
    <property type="match status" value="2"/>
</dbReference>
<evidence type="ECO:0000256" key="18">
    <source>
        <dbReference type="SAM" id="SignalP"/>
    </source>
</evidence>
<feature type="compositionally biased region" description="Low complexity" evidence="17">
    <location>
        <begin position="418"/>
        <end position="429"/>
    </location>
</feature>
<feature type="compositionally biased region" description="Basic and acidic residues" evidence="17">
    <location>
        <begin position="430"/>
        <end position="449"/>
    </location>
</feature>
<feature type="chain" id="PRO_5046293198" evidence="18">
    <location>
        <begin position="19"/>
        <end position="449"/>
    </location>
</feature>
<evidence type="ECO:0000256" key="7">
    <source>
        <dbReference type="ARBA" id="ARBA00022525"/>
    </source>
</evidence>
<organism evidence="20 21">
    <name type="scientific">Priapulus caudatus</name>
    <name type="common">Priapulid worm</name>
    <dbReference type="NCBI Taxonomy" id="37621"/>
    <lineage>
        <taxon>Eukaryota</taxon>
        <taxon>Metazoa</taxon>
        <taxon>Ecdysozoa</taxon>
        <taxon>Scalidophora</taxon>
        <taxon>Priapulida</taxon>
        <taxon>Priapulimorpha</taxon>
        <taxon>Priapulimorphida</taxon>
        <taxon>Priapulidae</taxon>
        <taxon>Priapulus</taxon>
    </lineage>
</organism>
<dbReference type="Proteomes" id="UP000695022">
    <property type="component" value="Unplaced"/>
</dbReference>
<name>A0ABM1ECR1_PRICU</name>
<dbReference type="InterPro" id="IPR018247">
    <property type="entry name" value="EF_Hand_1_Ca_BS"/>
</dbReference>
<evidence type="ECO:0000256" key="13">
    <source>
        <dbReference type="ARBA" id="ARBA00023034"/>
    </source>
</evidence>
<feature type="region of interest" description="Disordered" evidence="17">
    <location>
        <begin position="379"/>
        <end position="449"/>
    </location>
</feature>
<evidence type="ECO:0000256" key="15">
    <source>
        <dbReference type="ARBA" id="ARBA00023136"/>
    </source>
</evidence>
<evidence type="ECO:0000256" key="17">
    <source>
        <dbReference type="SAM" id="MobiDB-lite"/>
    </source>
</evidence>
<dbReference type="PROSITE" id="PS50222">
    <property type="entry name" value="EF_HAND_2"/>
    <property type="match status" value="1"/>
</dbReference>
<evidence type="ECO:0000256" key="4">
    <source>
        <dbReference type="ARBA" id="ARBA00004613"/>
    </source>
</evidence>
<sequence>MARLTWLILICLVASIVCPPVDKNSKKSEEDKKKENGTTDNNDIDLLEYDRYLKEIIGALEEDGDFKKKLESADFNDVQSGKIANELQFVNHNVRTKLDEIKRREMERLRQTTKKMLQKKEGRDVLKQGDIGGHIDHMNPRGFDMSDLAKLIQKTIADLETLDTQRKDNFKTYEMEKEYHHKEQVNNMTEEEKKIAEQEYLQQQEKHNDHPRVHHPGSKQQMQDVWTDNDHMDPGSFNPKTFFSMHDYNRDGYLDQKELEALFQTELDKLYDPDNPEDDMYERQEEMARMREHVQREVDTDSDGLISLAEFIAETHRSEWGEDEGWKDIRDEPVFDNEEYRAYEQFMAEQRHLASMDPQRLNTVPPHILEDFAKLPPDQQQQVMLQQHLQNQQQQQHPGQYQQHPGQVDPAQVDPRYQQHPGQVDQQYQQHHDQVDPRYQQHPDQVDQQ</sequence>
<feature type="non-terminal residue" evidence="21">
    <location>
        <position position="449"/>
    </location>
</feature>
<feature type="domain" description="EF-hand" evidence="19">
    <location>
        <begin position="240"/>
        <end position="269"/>
    </location>
</feature>
<evidence type="ECO:0000256" key="1">
    <source>
        <dbReference type="ARBA" id="ARBA00004170"/>
    </source>
</evidence>
<evidence type="ECO:0000256" key="3">
    <source>
        <dbReference type="ARBA" id="ARBA00004555"/>
    </source>
</evidence>
<keyword evidence="6" id="KW-0963">Cytoplasm</keyword>
<feature type="signal peptide" evidence="18">
    <location>
        <begin position="1"/>
        <end position="18"/>
    </location>
</feature>
<reference evidence="21" key="1">
    <citation type="submission" date="2025-08" db="UniProtKB">
        <authorList>
            <consortium name="RefSeq"/>
        </authorList>
    </citation>
    <scope>IDENTIFICATION</scope>
</reference>
<keyword evidence="12" id="KW-0106">Calcium</keyword>
<keyword evidence="13" id="KW-0333">Golgi apparatus</keyword>
<evidence type="ECO:0000313" key="20">
    <source>
        <dbReference type="Proteomes" id="UP000695022"/>
    </source>
</evidence>
<evidence type="ECO:0000256" key="9">
    <source>
        <dbReference type="ARBA" id="ARBA00022658"/>
    </source>
</evidence>
<dbReference type="PANTHER" id="PTHR19237:SF20">
    <property type="entry name" value="NUCLEOBINDIN 1"/>
    <property type="match status" value="1"/>
</dbReference>
<evidence type="ECO:0000256" key="6">
    <source>
        <dbReference type="ARBA" id="ARBA00022490"/>
    </source>
</evidence>
<keyword evidence="11" id="KW-0677">Repeat</keyword>
<evidence type="ECO:0000256" key="10">
    <source>
        <dbReference type="ARBA" id="ARBA00022729"/>
    </source>
</evidence>
<dbReference type="GeneID" id="106810989"/>
<dbReference type="Pfam" id="PF13499">
    <property type="entry name" value="EF-hand_7"/>
    <property type="match status" value="1"/>
</dbReference>
<keyword evidence="10 18" id="KW-0732">Signal</keyword>
<evidence type="ECO:0000256" key="16">
    <source>
        <dbReference type="SAM" id="Coils"/>
    </source>
</evidence>
<comment type="subcellular location">
    <subcellularLocation>
        <location evidence="2">Cytoplasm</location>
    </subcellularLocation>
    <subcellularLocation>
        <location evidence="3">Golgi apparatus</location>
    </subcellularLocation>
    <subcellularLocation>
        <location evidence="1">Membrane</location>
        <topology evidence="1">Peripheral membrane protein</topology>
    </subcellularLocation>
    <subcellularLocation>
        <location evidence="4">Secreted</location>
    </subcellularLocation>
</comment>
<keyword evidence="14" id="KW-0238">DNA-binding</keyword>
<dbReference type="InterPro" id="IPR040250">
    <property type="entry name" value="Nucleobindin"/>
</dbReference>
<evidence type="ECO:0000256" key="12">
    <source>
        <dbReference type="ARBA" id="ARBA00022837"/>
    </source>
</evidence>
<keyword evidence="7" id="KW-0964">Secreted</keyword>
<evidence type="ECO:0000256" key="11">
    <source>
        <dbReference type="ARBA" id="ARBA00022737"/>
    </source>
</evidence>
<evidence type="ECO:0000256" key="2">
    <source>
        <dbReference type="ARBA" id="ARBA00004496"/>
    </source>
</evidence>
<evidence type="ECO:0000256" key="5">
    <source>
        <dbReference type="ARBA" id="ARBA00008063"/>
    </source>
</evidence>
<comment type="similarity">
    <text evidence="5">Belongs to the nucleobindin family.</text>
</comment>
<dbReference type="Gene3D" id="1.10.238.10">
    <property type="entry name" value="EF-hand"/>
    <property type="match status" value="1"/>
</dbReference>
<gene>
    <name evidence="21" type="primary">LOC106810989</name>
</gene>
<keyword evidence="16" id="KW-0175">Coiled coil</keyword>
<proteinExistence type="inferred from homology"/>
<dbReference type="SUPFAM" id="SSF47473">
    <property type="entry name" value="EF-hand"/>
    <property type="match status" value="1"/>
</dbReference>